<evidence type="ECO:0000313" key="12">
    <source>
        <dbReference type="Proteomes" id="UP000828390"/>
    </source>
</evidence>
<name>A0A9D4N2N2_DREPO</name>
<proteinExistence type="inferred from homology"/>
<evidence type="ECO:0000256" key="2">
    <source>
        <dbReference type="ARBA" id="ARBA00022692"/>
    </source>
</evidence>
<keyword evidence="2 8" id="KW-0812">Transmembrane</keyword>
<evidence type="ECO:0000256" key="9">
    <source>
        <dbReference type="SAM" id="Phobius"/>
    </source>
</evidence>
<comment type="similarity">
    <text evidence="8">Belongs to the G-protein coupled receptor 1 family.</text>
</comment>
<dbReference type="PROSITE" id="PS00237">
    <property type="entry name" value="G_PROTEIN_RECEP_F1_1"/>
    <property type="match status" value="1"/>
</dbReference>
<dbReference type="Pfam" id="PF00001">
    <property type="entry name" value="7tm_1"/>
    <property type="match status" value="1"/>
</dbReference>
<gene>
    <name evidence="11" type="ORF">DPMN_012534</name>
</gene>
<dbReference type="GO" id="GO:0004930">
    <property type="term" value="F:G protein-coupled receptor activity"/>
    <property type="evidence" value="ECO:0007669"/>
    <property type="project" value="UniProtKB-KW"/>
</dbReference>
<dbReference type="PRINTS" id="PR00237">
    <property type="entry name" value="GPCRRHODOPSN"/>
</dbReference>
<evidence type="ECO:0000259" key="10">
    <source>
        <dbReference type="PROSITE" id="PS50262"/>
    </source>
</evidence>
<feature type="transmembrane region" description="Helical" evidence="9">
    <location>
        <begin position="194"/>
        <end position="221"/>
    </location>
</feature>
<keyword evidence="12" id="KW-1185">Reference proteome</keyword>
<feature type="transmembrane region" description="Helical" evidence="9">
    <location>
        <begin position="354"/>
        <end position="377"/>
    </location>
</feature>
<evidence type="ECO:0000256" key="4">
    <source>
        <dbReference type="ARBA" id="ARBA00023040"/>
    </source>
</evidence>
<organism evidence="11 12">
    <name type="scientific">Dreissena polymorpha</name>
    <name type="common">Zebra mussel</name>
    <name type="synonym">Mytilus polymorpha</name>
    <dbReference type="NCBI Taxonomy" id="45954"/>
    <lineage>
        <taxon>Eukaryota</taxon>
        <taxon>Metazoa</taxon>
        <taxon>Spiralia</taxon>
        <taxon>Lophotrochozoa</taxon>
        <taxon>Mollusca</taxon>
        <taxon>Bivalvia</taxon>
        <taxon>Autobranchia</taxon>
        <taxon>Heteroconchia</taxon>
        <taxon>Euheterodonta</taxon>
        <taxon>Imparidentia</taxon>
        <taxon>Neoheterodontei</taxon>
        <taxon>Myida</taxon>
        <taxon>Dreissenoidea</taxon>
        <taxon>Dreissenidae</taxon>
        <taxon>Dreissena</taxon>
    </lineage>
</organism>
<dbReference type="Gene3D" id="1.20.1070.10">
    <property type="entry name" value="Rhodopsin 7-helix transmembrane proteins"/>
    <property type="match status" value="1"/>
</dbReference>
<feature type="domain" description="G-protein coupled receptors family 1 profile" evidence="10">
    <location>
        <begin position="40"/>
        <end position="374"/>
    </location>
</feature>
<dbReference type="Proteomes" id="UP000828390">
    <property type="component" value="Unassembled WGS sequence"/>
</dbReference>
<keyword evidence="7 8" id="KW-0807">Transducer</keyword>
<comment type="subcellular location">
    <subcellularLocation>
        <location evidence="1">Membrane</location>
        <topology evidence="1">Multi-pass membrane protein</topology>
    </subcellularLocation>
</comment>
<sequence length="395" mass="45326">MSDSDYYVKNIALMLNLRLERAILPVIIFLGIVALVGIFGNILILIIYGRRRDGGNFRFFVLMITTMDLTSCITIMPAEIYSLLNWYNSPYIWVCKVKMFFSVFSFWGSGLTLILLAIDRYRKICRPLRWQINISLAIKLCITAVIFSATAASWVAMNWGRHMYEHTINETLSVNVSICEKTELVYEGKGQRSIGLVFIVPYGILQLVLLCLNSITSIKLFRQRAKFKRQTNAHDVMSGVSADNQSESSNGYEQYTSLPDFAVQVPESSPKIVVRRNSPNNATAVQKTASSRASNEITLRSTADRTERFQIMKQKTIIMLVLTVIFAVTMFLHAVMISYNTVDVLNEKPVVDKVLFFFFLRLHFLNKIVNIFVYCIFDVRFRSDLVNVWKMIVRQ</sequence>
<feature type="transmembrane region" description="Helical" evidence="9">
    <location>
        <begin position="317"/>
        <end position="342"/>
    </location>
</feature>
<evidence type="ECO:0000256" key="5">
    <source>
        <dbReference type="ARBA" id="ARBA00023136"/>
    </source>
</evidence>
<protein>
    <recommendedName>
        <fullName evidence="10">G-protein coupled receptors family 1 profile domain-containing protein</fullName>
    </recommendedName>
</protein>
<feature type="transmembrane region" description="Helical" evidence="9">
    <location>
        <begin position="22"/>
        <end position="47"/>
    </location>
</feature>
<keyword evidence="4 8" id="KW-0297">G-protein coupled receptor</keyword>
<keyword evidence="6 8" id="KW-0675">Receptor</keyword>
<evidence type="ECO:0000256" key="7">
    <source>
        <dbReference type="ARBA" id="ARBA00023224"/>
    </source>
</evidence>
<keyword evidence="3 9" id="KW-1133">Transmembrane helix</keyword>
<keyword evidence="5 9" id="KW-0472">Membrane</keyword>
<dbReference type="EMBL" id="JAIWYP010000001">
    <property type="protein sequence ID" value="KAH3888498.1"/>
    <property type="molecule type" value="Genomic_DNA"/>
</dbReference>
<dbReference type="InterPro" id="IPR017452">
    <property type="entry name" value="GPCR_Rhodpsn_7TM"/>
</dbReference>
<feature type="transmembrane region" description="Helical" evidence="9">
    <location>
        <begin position="130"/>
        <end position="156"/>
    </location>
</feature>
<accession>A0A9D4N2N2</accession>
<dbReference type="InterPro" id="IPR000276">
    <property type="entry name" value="GPCR_Rhodpsn"/>
</dbReference>
<feature type="transmembrane region" description="Helical" evidence="9">
    <location>
        <begin position="59"/>
        <end position="80"/>
    </location>
</feature>
<dbReference type="AlphaFoldDB" id="A0A9D4N2N2"/>
<feature type="transmembrane region" description="Helical" evidence="9">
    <location>
        <begin position="100"/>
        <end position="118"/>
    </location>
</feature>
<dbReference type="PANTHER" id="PTHR24238:SF47">
    <property type="entry name" value="ECDYSTEROIDS_DOPAMINE RECEPTOR-RELATED"/>
    <property type="match status" value="1"/>
</dbReference>
<dbReference type="PROSITE" id="PS50262">
    <property type="entry name" value="G_PROTEIN_RECEP_F1_2"/>
    <property type="match status" value="1"/>
</dbReference>
<reference evidence="11" key="2">
    <citation type="submission" date="2020-11" db="EMBL/GenBank/DDBJ databases">
        <authorList>
            <person name="McCartney M.A."/>
            <person name="Auch B."/>
            <person name="Kono T."/>
            <person name="Mallez S."/>
            <person name="Becker A."/>
            <person name="Gohl D.M."/>
            <person name="Silverstein K.A.T."/>
            <person name="Koren S."/>
            <person name="Bechman K.B."/>
            <person name="Herman A."/>
            <person name="Abrahante J.E."/>
            <person name="Garbe J."/>
        </authorList>
    </citation>
    <scope>NUCLEOTIDE SEQUENCE</scope>
    <source>
        <strain evidence="11">Duluth1</strain>
        <tissue evidence="11">Whole animal</tissue>
    </source>
</reference>
<dbReference type="GO" id="GO:0016020">
    <property type="term" value="C:membrane"/>
    <property type="evidence" value="ECO:0007669"/>
    <property type="project" value="UniProtKB-SubCell"/>
</dbReference>
<comment type="caution">
    <text evidence="11">The sequence shown here is derived from an EMBL/GenBank/DDBJ whole genome shotgun (WGS) entry which is preliminary data.</text>
</comment>
<dbReference type="PANTHER" id="PTHR24238">
    <property type="entry name" value="G-PROTEIN COUPLED RECEPTOR"/>
    <property type="match status" value="1"/>
</dbReference>
<reference evidence="11" key="1">
    <citation type="journal article" date="2019" name="bioRxiv">
        <title>The Genome of the Zebra Mussel, Dreissena polymorpha: A Resource for Invasive Species Research.</title>
        <authorList>
            <person name="McCartney M.A."/>
            <person name="Auch B."/>
            <person name="Kono T."/>
            <person name="Mallez S."/>
            <person name="Zhang Y."/>
            <person name="Obille A."/>
            <person name="Becker A."/>
            <person name="Abrahante J.E."/>
            <person name="Garbe J."/>
            <person name="Badalamenti J.P."/>
            <person name="Herman A."/>
            <person name="Mangelson H."/>
            <person name="Liachko I."/>
            <person name="Sullivan S."/>
            <person name="Sone E.D."/>
            <person name="Koren S."/>
            <person name="Silverstein K.A.T."/>
            <person name="Beckman K.B."/>
            <person name="Gohl D.M."/>
        </authorList>
    </citation>
    <scope>NUCLEOTIDE SEQUENCE</scope>
    <source>
        <strain evidence="11">Duluth1</strain>
        <tissue evidence="11">Whole animal</tissue>
    </source>
</reference>
<dbReference type="CDD" id="cd00637">
    <property type="entry name" value="7tm_classA_rhodopsin-like"/>
    <property type="match status" value="1"/>
</dbReference>
<dbReference type="SUPFAM" id="SSF81321">
    <property type="entry name" value="Family A G protein-coupled receptor-like"/>
    <property type="match status" value="1"/>
</dbReference>
<evidence type="ECO:0000313" key="11">
    <source>
        <dbReference type="EMBL" id="KAH3888498.1"/>
    </source>
</evidence>
<evidence type="ECO:0000256" key="3">
    <source>
        <dbReference type="ARBA" id="ARBA00022989"/>
    </source>
</evidence>
<evidence type="ECO:0000256" key="1">
    <source>
        <dbReference type="ARBA" id="ARBA00004141"/>
    </source>
</evidence>
<evidence type="ECO:0000256" key="8">
    <source>
        <dbReference type="RuleBase" id="RU000688"/>
    </source>
</evidence>
<evidence type="ECO:0000256" key="6">
    <source>
        <dbReference type="ARBA" id="ARBA00023170"/>
    </source>
</evidence>